<feature type="region of interest" description="Disordered" evidence="11">
    <location>
        <begin position="24"/>
        <end position="92"/>
    </location>
</feature>
<gene>
    <name evidence="10 13" type="primary">ftsY</name>
    <name evidence="13" type="ORF">Q3M24_12785</name>
</gene>
<dbReference type="InterPro" id="IPR042101">
    <property type="entry name" value="SRP54_N_sf"/>
</dbReference>
<dbReference type="InterPro" id="IPR003593">
    <property type="entry name" value="AAA+_ATPase"/>
</dbReference>
<dbReference type="EMBL" id="CP159373">
    <property type="protein sequence ID" value="XCN71191.1"/>
    <property type="molecule type" value="Genomic_DNA"/>
</dbReference>
<dbReference type="PANTHER" id="PTHR43134:SF1">
    <property type="entry name" value="SIGNAL RECOGNITION PARTICLE RECEPTOR SUBUNIT ALPHA"/>
    <property type="match status" value="1"/>
</dbReference>
<dbReference type="CDD" id="cd17874">
    <property type="entry name" value="FtsY"/>
    <property type="match status" value="1"/>
</dbReference>
<dbReference type="HAMAP" id="MF_00920">
    <property type="entry name" value="FtsY"/>
    <property type="match status" value="1"/>
</dbReference>
<evidence type="ECO:0000256" key="6">
    <source>
        <dbReference type="ARBA" id="ARBA00023136"/>
    </source>
</evidence>
<dbReference type="GO" id="GO:0005737">
    <property type="term" value="C:cytoplasm"/>
    <property type="evidence" value="ECO:0007669"/>
    <property type="project" value="UniProtKB-SubCell"/>
</dbReference>
<evidence type="ECO:0000256" key="9">
    <source>
        <dbReference type="ARBA" id="ARBA00053570"/>
    </source>
</evidence>
<organism evidence="13">
    <name type="scientific">Candidatus Electrothrix aestuarii</name>
    <dbReference type="NCBI Taxonomy" id="3062594"/>
    <lineage>
        <taxon>Bacteria</taxon>
        <taxon>Pseudomonadati</taxon>
        <taxon>Thermodesulfobacteriota</taxon>
        <taxon>Desulfobulbia</taxon>
        <taxon>Desulfobulbales</taxon>
        <taxon>Desulfobulbaceae</taxon>
        <taxon>Candidatus Electrothrix</taxon>
    </lineage>
</organism>
<comment type="subcellular location">
    <subcellularLocation>
        <location evidence="10">Cell membrane</location>
        <topology evidence="10">Peripheral membrane protein</topology>
        <orientation evidence="10">Cytoplasmic side</orientation>
    </subcellularLocation>
    <subcellularLocation>
        <location evidence="10">Cytoplasm</location>
    </subcellularLocation>
</comment>
<dbReference type="FunFam" id="1.20.120.140:FF:000002">
    <property type="entry name" value="Signal recognition particle receptor FtsY"/>
    <property type="match status" value="1"/>
</dbReference>
<dbReference type="InterPro" id="IPR027417">
    <property type="entry name" value="P-loop_NTPase"/>
</dbReference>
<evidence type="ECO:0000256" key="8">
    <source>
        <dbReference type="ARBA" id="ARBA00048027"/>
    </source>
</evidence>
<dbReference type="GO" id="GO:0006614">
    <property type="term" value="P:SRP-dependent cotranslational protein targeting to membrane"/>
    <property type="evidence" value="ECO:0007669"/>
    <property type="project" value="InterPro"/>
</dbReference>
<dbReference type="Pfam" id="PF02881">
    <property type="entry name" value="SRP54_N"/>
    <property type="match status" value="1"/>
</dbReference>
<keyword evidence="1 10" id="KW-1003">Cell membrane</keyword>
<dbReference type="SUPFAM" id="SSF52540">
    <property type="entry name" value="P-loop containing nucleoside triphosphate hydrolases"/>
    <property type="match status" value="1"/>
</dbReference>
<comment type="subunit">
    <text evidence="10">Part of the signal recognition particle protein translocation system, which is composed of SRP and FtsY.</text>
</comment>
<dbReference type="Gene3D" id="1.20.120.140">
    <property type="entry name" value="Signal recognition particle SRP54, nucleotide-binding domain"/>
    <property type="match status" value="1"/>
</dbReference>
<dbReference type="PROSITE" id="PS00300">
    <property type="entry name" value="SRP54"/>
    <property type="match status" value="1"/>
</dbReference>
<evidence type="ECO:0000256" key="2">
    <source>
        <dbReference type="ARBA" id="ARBA00022490"/>
    </source>
</evidence>
<dbReference type="Pfam" id="PF00448">
    <property type="entry name" value="SRP54"/>
    <property type="match status" value="1"/>
</dbReference>
<name>A0AAU8LPJ4_9BACT</name>
<keyword evidence="6 10" id="KW-0472">Membrane</keyword>
<keyword evidence="4 10" id="KW-0378">Hydrolase</keyword>
<reference evidence="13" key="2">
    <citation type="submission" date="2024-06" db="EMBL/GenBank/DDBJ databases">
        <authorList>
            <person name="Plum-Jensen L.E."/>
            <person name="Schramm A."/>
            <person name="Marshall I.P.G."/>
        </authorList>
    </citation>
    <scope>NUCLEOTIDE SEQUENCE</scope>
    <source>
        <strain evidence="13">Rat1</strain>
    </source>
</reference>
<dbReference type="Gene3D" id="3.40.50.300">
    <property type="entry name" value="P-loop containing nucleotide triphosphate hydrolases"/>
    <property type="match status" value="1"/>
</dbReference>
<reference evidence="13" key="1">
    <citation type="journal article" date="2024" name="Syst. Appl. Microbiol.">
        <title>First single-strain enrichments of Electrothrix cable bacteria, description of E. aestuarii sp. nov. and E. rattekaaiensis sp. nov., and proposal of a cable bacteria taxonomy following the rules of the SeqCode.</title>
        <authorList>
            <person name="Plum-Jensen L.E."/>
            <person name="Schramm A."/>
            <person name="Marshall I.P.G."/>
        </authorList>
    </citation>
    <scope>NUCLEOTIDE SEQUENCE</scope>
    <source>
        <strain evidence="13">Rat1</strain>
    </source>
</reference>
<comment type="function">
    <text evidence="9">Involved in targeting and insertion of nascent membrane proteins into the cytoplasmic membrane. Acts as a receptor for the complex formed by the signal recognition particle (SRP) and the ribosome-nascent chain (RNC). Interaction with SRP-RNC leads to the transfer of the RNC complex to the Sec translocase for insertion into the membrane, the hydrolysis of GTP by both Ffh and FtsY, and the dissociation of the SRP-FtsY complex into the individual components.</text>
</comment>
<dbReference type="GO" id="GO:0005525">
    <property type="term" value="F:GTP binding"/>
    <property type="evidence" value="ECO:0007669"/>
    <property type="project" value="UniProtKB-UniRule"/>
</dbReference>
<feature type="binding site" evidence="10">
    <location>
        <begin position="348"/>
        <end position="351"/>
    </location>
    <ligand>
        <name>GTP</name>
        <dbReference type="ChEBI" id="CHEBI:37565"/>
    </ligand>
</feature>
<comment type="catalytic activity">
    <reaction evidence="8 10">
        <text>GTP + H2O = GDP + phosphate + H(+)</text>
        <dbReference type="Rhea" id="RHEA:19669"/>
        <dbReference type="ChEBI" id="CHEBI:15377"/>
        <dbReference type="ChEBI" id="CHEBI:15378"/>
        <dbReference type="ChEBI" id="CHEBI:37565"/>
        <dbReference type="ChEBI" id="CHEBI:43474"/>
        <dbReference type="ChEBI" id="CHEBI:58189"/>
        <dbReference type="EC" id="3.6.5.4"/>
    </reaction>
</comment>
<evidence type="ECO:0000256" key="3">
    <source>
        <dbReference type="ARBA" id="ARBA00022741"/>
    </source>
</evidence>
<keyword evidence="5 10" id="KW-0342">GTP-binding</keyword>
<protein>
    <recommendedName>
        <fullName evidence="10">Signal recognition particle receptor FtsY</fullName>
        <shortName evidence="10">SRP receptor</shortName>
        <ecNumber evidence="10">3.6.5.4</ecNumber>
    </recommendedName>
</protein>
<accession>A0AAU8LPJ4</accession>
<proteinExistence type="inferred from homology"/>
<sequence>MLGWFKKKISRKKDEAAVEESAVQADAIEKLEAPDDAASSSSVGPEKEPDTITSAPATELVAPMPEKAEETETQEEELGQSDAGEQEKPQRRSMFKRLQARLGKSRNHFVHRLDNLFRGRKKIDQELFDELEEILITADLGVVTAMELLDAAKNSVKRQELSDPQALKEVLRDKILSFLQESDQAAELVLPESGPFVIMVVGVNGVGKTTSIGKIASKFAKAGQSVLLVAGDTFRAAAIDQLKIWGERIGVEVIAGPPKSDPSSVVFDGVAKGVSKGYDVVIIDTAGRLHTSINLMEELKKIKRVVGKNLSAAPHEVMLVVDATTGQNAISQAKMFNEAVGITGVTLTKLDGTAKGGIVANICHELKIPVRFIGIGEQVDDLRDFDPEEFVDALFSVGEGSEAV</sequence>
<dbReference type="GO" id="GO:0005047">
    <property type="term" value="F:signal recognition particle binding"/>
    <property type="evidence" value="ECO:0007669"/>
    <property type="project" value="TreeGrafter"/>
</dbReference>
<keyword evidence="7 10" id="KW-0675">Receptor</keyword>
<comment type="similarity">
    <text evidence="10">Belongs to the GTP-binding SRP family. FtsY subfamily.</text>
</comment>
<evidence type="ECO:0000256" key="7">
    <source>
        <dbReference type="ARBA" id="ARBA00023170"/>
    </source>
</evidence>
<dbReference type="SMART" id="SM00962">
    <property type="entry name" value="SRP54"/>
    <property type="match status" value="1"/>
</dbReference>
<dbReference type="InterPro" id="IPR004390">
    <property type="entry name" value="SR_rcpt_FtsY"/>
</dbReference>
<feature type="domain" description="SRP54-type proteins GTP-binding" evidence="12">
    <location>
        <begin position="369"/>
        <end position="382"/>
    </location>
</feature>
<dbReference type="AlphaFoldDB" id="A0AAU8LPJ4"/>
<dbReference type="NCBIfam" id="TIGR00064">
    <property type="entry name" value="ftsY"/>
    <property type="match status" value="1"/>
</dbReference>
<keyword evidence="3 10" id="KW-0547">Nucleotide-binding</keyword>
<dbReference type="GO" id="GO:0005886">
    <property type="term" value="C:plasma membrane"/>
    <property type="evidence" value="ECO:0007669"/>
    <property type="project" value="UniProtKB-SubCell"/>
</dbReference>
<evidence type="ECO:0000256" key="10">
    <source>
        <dbReference type="HAMAP-Rule" id="MF_00920"/>
    </source>
</evidence>
<dbReference type="FunFam" id="3.40.50.300:FF:000053">
    <property type="entry name" value="Signal recognition particle receptor FtsY"/>
    <property type="match status" value="1"/>
</dbReference>
<dbReference type="InterPro" id="IPR036225">
    <property type="entry name" value="SRP/SRP_N"/>
</dbReference>
<evidence type="ECO:0000256" key="1">
    <source>
        <dbReference type="ARBA" id="ARBA00022475"/>
    </source>
</evidence>
<dbReference type="PANTHER" id="PTHR43134">
    <property type="entry name" value="SIGNAL RECOGNITION PARTICLE RECEPTOR SUBUNIT ALPHA"/>
    <property type="match status" value="1"/>
</dbReference>
<feature type="binding site" evidence="10">
    <location>
        <begin position="284"/>
        <end position="288"/>
    </location>
    <ligand>
        <name>GTP</name>
        <dbReference type="ChEBI" id="CHEBI:37565"/>
    </ligand>
</feature>
<dbReference type="SUPFAM" id="SSF47364">
    <property type="entry name" value="Domain of the SRP/SRP receptor G-proteins"/>
    <property type="match status" value="1"/>
</dbReference>
<evidence type="ECO:0000256" key="11">
    <source>
        <dbReference type="SAM" id="MobiDB-lite"/>
    </source>
</evidence>
<evidence type="ECO:0000256" key="5">
    <source>
        <dbReference type="ARBA" id="ARBA00023134"/>
    </source>
</evidence>
<feature type="compositionally biased region" description="Acidic residues" evidence="11">
    <location>
        <begin position="69"/>
        <end position="79"/>
    </location>
</feature>
<feature type="binding site" evidence="10">
    <location>
        <begin position="202"/>
        <end position="209"/>
    </location>
    <ligand>
        <name>GTP</name>
        <dbReference type="ChEBI" id="CHEBI:37565"/>
    </ligand>
</feature>
<evidence type="ECO:0000313" key="13">
    <source>
        <dbReference type="EMBL" id="XCN71191.1"/>
    </source>
</evidence>
<dbReference type="KEGG" id="eaj:Q3M24_12785"/>
<dbReference type="EC" id="3.6.5.4" evidence="10"/>
<evidence type="ECO:0000256" key="4">
    <source>
        <dbReference type="ARBA" id="ARBA00022801"/>
    </source>
</evidence>
<dbReference type="GO" id="GO:0003924">
    <property type="term" value="F:GTPase activity"/>
    <property type="evidence" value="ECO:0007669"/>
    <property type="project" value="UniProtKB-UniRule"/>
</dbReference>
<dbReference type="SMART" id="SM00382">
    <property type="entry name" value="AAA"/>
    <property type="match status" value="1"/>
</dbReference>
<dbReference type="InterPro" id="IPR013822">
    <property type="entry name" value="Signal_recog_particl_SRP54_hlx"/>
</dbReference>
<evidence type="ECO:0000259" key="12">
    <source>
        <dbReference type="PROSITE" id="PS00300"/>
    </source>
</evidence>
<keyword evidence="2 10" id="KW-0963">Cytoplasm</keyword>
<dbReference type="SMART" id="SM00963">
    <property type="entry name" value="SRP54_N"/>
    <property type="match status" value="1"/>
</dbReference>
<dbReference type="InterPro" id="IPR000897">
    <property type="entry name" value="SRP54_GTPase_dom"/>
</dbReference>